<feature type="compositionally biased region" description="Polar residues" evidence="1">
    <location>
        <begin position="1"/>
        <end position="13"/>
    </location>
</feature>
<feature type="compositionally biased region" description="Polar residues" evidence="1">
    <location>
        <begin position="38"/>
        <end position="51"/>
    </location>
</feature>
<evidence type="ECO:0000313" key="2">
    <source>
        <dbReference type="EMBL" id="KAI1720858.1"/>
    </source>
</evidence>
<name>A0AAD4N7J2_9BILA</name>
<evidence type="ECO:0000313" key="3">
    <source>
        <dbReference type="Proteomes" id="UP001201812"/>
    </source>
</evidence>
<accession>A0AAD4N7J2</accession>
<gene>
    <name evidence="2" type="ORF">DdX_05107</name>
</gene>
<protein>
    <submittedName>
        <fullName evidence="2">Uncharacterized protein</fullName>
    </submittedName>
</protein>
<organism evidence="2 3">
    <name type="scientific">Ditylenchus destructor</name>
    <dbReference type="NCBI Taxonomy" id="166010"/>
    <lineage>
        <taxon>Eukaryota</taxon>
        <taxon>Metazoa</taxon>
        <taxon>Ecdysozoa</taxon>
        <taxon>Nematoda</taxon>
        <taxon>Chromadorea</taxon>
        <taxon>Rhabditida</taxon>
        <taxon>Tylenchina</taxon>
        <taxon>Tylenchomorpha</taxon>
        <taxon>Sphaerularioidea</taxon>
        <taxon>Anguinidae</taxon>
        <taxon>Anguininae</taxon>
        <taxon>Ditylenchus</taxon>
    </lineage>
</organism>
<sequence>MEPQRAPNNSLAQRNRDNISGVMQKPVPKPRKCAPNSPLISTSIPETTNSAAKPPANPDQSQTNRASVPKPLSIRTSARPSVTASAQATVQLRNRGTPPIPPTGPRRATPVVVATNRRPSESKTFSQIQLTTTAYPKKNVGVASRFSYCGHDSAKQQNAGNEKVKTNSFPSSKISPKANRRSLSQKAVPSSKKETIRKQSKDDSTSMKKPEKYEPHNVLRIEVNNTDSSGIGKEER</sequence>
<feature type="compositionally biased region" description="Polar residues" evidence="1">
    <location>
        <begin position="74"/>
        <end position="94"/>
    </location>
</feature>
<dbReference type="AlphaFoldDB" id="A0AAD4N7J2"/>
<feature type="region of interest" description="Disordered" evidence="1">
    <location>
        <begin position="1"/>
        <end position="126"/>
    </location>
</feature>
<feature type="compositionally biased region" description="Basic and acidic residues" evidence="1">
    <location>
        <begin position="191"/>
        <end position="219"/>
    </location>
</feature>
<keyword evidence="3" id="KW-1185">Reference proteome</keyword>
<comment type="caution">
    <text evidence="2">The sequence shown here is derived from an EMBL/GenBank/DDBJ whole genome shotgun (WGS) entry which is preliminary data.</text>
</comment>
<dbReference type="EMBL" id="JAKKPZ010000005">
    <property type="protein sequence ID" value="KAI1720858.1"/>
    <property type="molecule type" value="Genomic_DNA"/>
</dbReference>
<feature type="region of interest" description="Disordered" evidence="1">
    <location>
        <begin position="152"/>
        <end position="236"/>
    </location>
</feature>
<evidence type="ECO:0000256" key="1">
    <source>
        <dbReference type="SAM" id="MobiDB-lite"/>
    </source>
</evidence>
<reference evidence="2" key="1">
    <citation type="submission" date="2022-01" db="EMBL/GenBank/DDBJ databases">
        <title>Genome Sequence Resource for Two Populations of Ditylenchus destructor, the Migratory Endoparasitic Phytonematode.</title>
        <authorList>
            <person name="Zhang H."/>
            <person name="Lin R."/>
            <person name="Xie B."/>
        </authorList>
    </citation>
    <scope>NUCLEOTIDE SEQUENCE</scope>
    <source>
        <strain evidence="2">BazhouSP</strain>
    </source>
</reference>
<feature type="compositionally biased region" description="Polar residues" evidence="1">
    <location>
        <begin position="155"/>
        <end position="174"/>
    </location>
</feature>
<dbReference type="Proteomes" id="UP001201812">
    <property type="component" value="Unassembled WGS sequence"/>
</dbReference>
<proteinExistence type="predicted"/>